<comment type="similarity">
    <text evidence="1">Belongs to the sulfatase family.</text>
</comment>
<evidence type="ECO:0000313" key="5">
    <source>
        <dbReference type="EMBL" id="HJB91585.1"/>
    </source>
</evidence>
<dbReference type="InterPro" id="IPR017850">
    <property type="entry name" value="Alkaline_phosphatase_core_sf"/>
</dbReference>
<dbReference type="Proteomes" id="UP000886883">
    <property type="component" value="Unassembled WGS sequence"/>
</dbReference>
<dbReference type="Pfam" id="PF00884">
    <property type="entry name" value="Sulfatase"/>
    <property type="match status" value="1"/>
</dbReference>
<dbReference type="AlphaFoldDB" id="A0A9D2MTX1"/>
<keyword evidence="2" id="KW-0479">Metal-binding</keyword>
<organism evidence="5 6">
    <name type="scientific">Candidatus Eisenbergiella merdigallinarum</name>
    <dbReference type="NCBI Taxonomy" id="2838552"/>
    <lineage>
        <taxon>Bacteria</taxon>
        <taxon>Bacillati</taxon>
        <taxon>Bacillota</taxon>
        <taxon>Clostridia</taxon>
        <taxon>Lachnospirales</taxon>
        <taxon>Lachnospiraceae</taxon>
        <taxon>Eisenbergiella</taxon>
    </lineage>
</organism>
<evidence type="ECO:0000256" key="1">
    <source>
        <dbReference type="ARBA" id="ARBA00008779"/>
    </source>
</evidence>
<dbReference type="Gene3D" id="3.40.720.10">
    <property type="entry name" value="Alkaline Phosphatase, subunit A"/>
    <property type="match status" value="1"/>
</dbReference>
<sequence length="491" mass="55797">MKRQAPNIVLICVDQMRRDCVGAFGNPEIETPTLDTMKRQGCFFTRAYSAVPSCIPARAALLTGLSQEHHGRVGYRDGVRWNYAHTLPGEFAKAGYHTQCVGKMHVSPARNLLGFHNVVLNDGYMHHGRSYTESVFDNFCGCNDYLHWLKSNKGADADIIDDGMEVNSWVCRPFLMEEKYHHTNWTVSESIDFLRRRDPDKPFFLMTSFVAPHPPYTPPRYYFDLYQDRPLSDPLMGDWAQPDDPEQNGLIYNTDRGIVHPQALKRAKAAYYGSITHIDHQIARLLQAIFEYRQLNRTVFVFVSDHGEMLGDHHLFRKFLPYEGSSGVPLLFYDPGDVLGIRKNCSISALAELRDVMPTLLDIAGLPIPGELDGKSLLPLMRGETDRVRDFLHGEHTGAGGPEGLGNQFLVTERDKYIWFSRTGREQYFDLDRDPLELHDAIGDPGCQERIAQLRAQLAKTLSGREEGYSDGERLIPGREQTPCLRHILEV</sequence>
<dbReference type="EMBL" id="DWXE01000034">
    <property type="protein sequence ID" value="HJB91585.1"/>
    <property type="molecule type" value="Genomic_DNA"/>
</dbReference>
<evidence type="ECO:0000256" key="2">
    <source>
        <dbReference type="ARBA" id="ARBA00022723"/>
    </source>
</evidence>
<name>A0A9D2MTX1_9FIRM</name>
<feature type="domain" description="Sulfatase N-terminal" evidence="4">
    <location>
        <begin position="6"/>
        <end position="365"/>
    </location>
</feature>
<dbReference type="PANTHER" id="PTHR45953">
    <property type="entry name" value="IDURONATE 2-SULFATASE"/>
    <property type="match status" value="1"/>
</dbReference>
<dbReference type="GO" id="GO:0005737">
    <property type="term" value="C:cytoplasm"/>
    <property type="evidence" value="ECO:0007669"/>
    <property type="project" value="TreeGrafter"/>
</dbReference>
<dbReference type="SUPFAM" id="SSF53649">
    <property type="entry name" value="Alkaline phosphatase-like"/>
    <property type="match status" value="1"/>
</dbReference>
<dbReference type="GO" id="GO:0004065">
    <property type="term" value="F:arylsulfatase activity"/>
    <property type="evidence" value="ECO:0007669"/>
    <property type="project" value="UniProtKB-EC"/>
</dbReference>
<accession>A0A9D2MTX1</accession>
<protein>
    <submittedName>
        <fullName evidence="5">Arylsulfatase</fullName>
        <ecNumber evidence="5">3.1.6.1</ecNumber>
    </submittedName>
</protein>
<gene>
    <name evidence="5" type="ORF">H9763_08995</name>
</gene>
<dbReference type="InterPro" id="IPR000917">
    <property type="entry name" value="Sulfatase_N"/>
</dbReference>
<dbReference type="PANTHER" id="PTHR45953:SF1">
    <property type="entry name" value="IDURONATE 2-SULFATASE"/>
    <property type="match status" value="1"/>
</dbReference>
<dbReference type="PROSITE" id="PS00149">
    <property type="entry name" value="SULFATASE_2"/>
    <property type="match status" value="1"/>
</dbReference>
<reference evidence="5" key="1">
    <citation type="journal article" date="2021" name="PeerJ">
        <title>Extensive microbial diversity within the chicken gut microbiome revealed by metagenomics and culture.</title>
        <authorList>
            <person name="Gilroy R."/>
            <person name="Ravi A."/>
            <person name="Getino M."/>
            <person name="Pursley I."/>
            <person name="Horton D.L."/>
            <person name="Alikhan N.F."/>
            <person name="Baker D."/>
            <person name="Gharbi K."/>
            <person name="Hall N."/>
            <person name="Watson M."/>
            <person name="Adriaenssens E.M."/>
            <person name="Foster-Nyarko E."/>
            <person name="Jarju S."/>
            <person name="Secka A."/>
            <person name="Antonio M."/>
            <person name="Oren A."/>
            <person name="Chaudhuri R.R."/>
            <person name="La Ragione R."/>
            <person name="Hildebrand F."/>
            <person name="Pallen M.J."/>
        </authorList>
    </citation>
    <scope>NUCLEOTIDE SEQUENCE</scope>
    <source>
        <strain evidence="5">USAMLcec3-2134</strain>
    </source>
</reference>
<dbReference type="InterPro" id="IPR024607">
    <property type="entry name" value="Sulfatase_CS"/>
</dbReference>
<dbReference type="EC" id="3.1.6.1" evidence="5"/>
<dbReference type="GO" id="GO:0046872">
    <property type="term" value="F:metal ion binding"/>
    <property type="evidence" value="ECO:0007669"/>
    <property type="project" value="UniProtKB-KW"/>
</dbReference>
<evidence type="ECO:0000313" key="6">
    <source>
        <dbReference type="Proteomes" id="UP000886883"/>
    </source>
</evidence>
<comment type="caution">
    <text evidence="5">The sequence shown here is derived from an EMBL/GenBank/DDBJ whole genome shotgun (WGS) entry which is preliminary data.</text>
</comment>
<keyword evidence="3 5" id="KW-0378">Hydrolase</keyword>
<evidence type="ECO:0000259" key="4">
    <source>
        <dbReference type="Pfam" id="PF00884"/>
    </source>
</evidence>
<dbReference type="NCBIfam" id="NF010322">
    <property type="entry name" value="PRK13759.1"/>
    <property type="match status" value="1"/>
</dbReference>
<proteinExistence type="inferred from homology"/>
<reference evidence="5" key="2">
    <citation type="submission" date="2021-04" db="EMBL/GenBank/DDBJ databases">
        <authorList>
            <person name="Gilroy R."/>
        </authorList>
    </citation>
    <scope>NUCLEOTIDE SEQUENCE</scope>
    <source>
        <strain evidence="5">USAMLcec3-2134</strain>
    </source>
</reference>
<evidence type="ECO:0000256" key="3">
    <source>
        <dbReference type="ARBA" id="ARBA00022801"/>
    </source>
</evidence>